<dbReference type="InterPro" id="IPR007484">
    <property type="entry name" value="Peptidase_M28"/>
</dbReference>
<dbReference type="InterPro" id="IPR046450">
    <property type="entry name" value="PA_dom_sf"/>
</dbReference>
<gene>
    <name evidence="4" type="ORF">AOZ06_22160</name>
</gene>
<dbReference type="AlphaFoldDB" id="A0A0N9IHK6"/>
<evidence type="ECO:0000313" key="4">
    <source>
        <dbReference type="EMBL" id="ALG14968.1"/>
    </source>
</evidence>
<evidence type="ECO:0000259" key="3">
    <source>
        <dbReference type="Pfam" id="PF04389"/>
    </source>
</evidence>
<dbReference type="Gene3D" id="3.40.630.10">
    <property type="entry name" value="Zn peptidases"/>
    <property type="match status" value="1"/>
</dbReference>
<dbReference type="Proteomes" id="UP000063699">
    <property type="component" value="Chromosome"/>
</dbReference>
<dbReference type="Pfam" id="PF02225">
    <property type="entry name" value="PA"/>
    <property type="match status" value="1"/>
</dbReference>
<dbReference type="Pfam" id="PF04389">
    <property type="entry name" value="Peptidase_M28"/>
    <property type="match status" value="1"/>
</dbReference>
<dbReference type="PANTHER" id="PTHR12147">
    <property type="entry name" value="METALLOPEPTIDASE M28 FAMILY MEMBER"/>
    <property type="match status" value="1"/>
</dbReference>
<accession>A0A0N9IHK6</accession>
<dbReference type="InterPro" id="IPR003137">
    <property type="entry name" value="PA_domain"/>
</dbReference>
<protein>
    <recommendedName>
        <fullName evidence="6">Amidohydrolase</fullName>
    </recommendedName>
</protein>
<dbReference type="SUPFAM" id="SSF53187">
    <property type="entry name" value="Zn-dependent exopeptidases"/>
    <property type="match status" value="1"/>
</dbReference>
<dbReference type="STRING" id="860235.AOZ06_22160"/>
<reference evidence="4 5" key="1">
    <citation type="submission" date="2015-07" db="EMBL/GenBank/DDBJ databases">
        <title>Genome sequencing of Kibdelosporangium phytohabitans.</title>
        <authorList>
            <person name="Qin S."/>
            <person name="Xing K."/>
        </authorList>
    </citation>
    <scope>NUCLEOTIDE SEQUENCE [LARGE SCALE GENOMIC DNA]</scope>
    <source>
        <strain evidence="4 5">KLBMP1111</strain>
    </source>
</reference>
<keyword evidence="5" id="KW-1185">Reference proteome</keyword>
<dbReference type="OrthoDB" id="345880at2"/>
<feature type="region of interest" description="Disordered" evidence="1">
    <location>
        <begin position="455"/>
        <end position="480"/>
    </location>
</feature>
<dbReference type="InterPro" id="IPR045175">
    <property type="entry name" value="M28_fam"/>
</dbReference>
<dbReference type="KEGG" id="kphy:AOZ06_22160"/>
<dbReference type="GO" id="GO:0008235">
    <property type="term" value="F:metalloexopeptidase activity"/>
    <property type="evidence" value="ECO:0007669"/>
    <property type="project" value="InterPro"/>
</dbReference>
<dbReference type="GO" id="GO:0006508">
    <property type="term" value="P:proteolysis"/>
    <property type="evidence" value="ECO:0007669"/>
    <property type="project" value="InterPro"/>
</dbReference>
<feature type="domain" description="Peptidase M28" evidence="3">
    <location>
        <begin position="226"/>
        <end position="440"/>
    </location>
</feature>
<sequence length="480" mass="49980">MALVAVVTPVAAAQPPAGLPETLTQTVTIEGINRHLIAFQRIADRNGGQRADPTPGFQESLNYVAAKVRAAGFDVTLQEFSYDRKVVDAAAVTANGTTFVPIHMGGAPGTPVGGITARLVVVPVDATTGCQPEDYTGIQAAGAVVLIRRGGCVFSVKEQVAAAAGAVAAVIYNNSTGPILGDVDPATARIPVAGITGEDGMALAGKSGVQVTVDVRDHYERTVSHNLLAQTRTGRTDNVIVAGAHLDSVPNSPSMNENASGVSALLETALQLGSSPQVANAVRFAWWGGTWDSVGSDDYLNSLDFEQQLDIALYVAVEAIGSSNGGYFVYDGDNSGGQVGQMPYGSAHIERTFVDYLAGRGIQAEDTHIGQTRGEYYYFIAAGIPTGGPYTGIQFIKTAAQAAKWGGTAGMAFHPCHDSRCDHLGNVNRGILDRNADAVAFATGAYAVSTEDVNGVPPRAHRAASRATARKTAVNSHEVR</sequence>
<dbReference type="EMBL" id="CP012752">
    <property type="protein sequence ID" value="ALG14968.1"/>
    <property type="molecule type" value="Genomic_DNA"/>
</dbReference>
<organism evidence="4 5">
    <name type="scientific">Kibdelosporangium phytohabitans</name>
    <dbReference type="NCBI Taxonomy" id="860235"/>
    <lineage>
        <taxon>Bacteria</taxon>
        <taxon>Bacillati</taxon>
        <taxon>Actinomycetota</taxon>
        <taxon>Actinomycetes</taxon>
        <taxon>Pseudonocardiales</taxon>
        <taxon>Pseudonocardiaceae</taxon>
        <taxon>Kibdelosporangium</taxon>
    </lineage>
</organism>
<name>A0A0N9IHK6_9PSEU</name>
<proteinExistence type="predicted"/>
<feature type="domain" description="PA" evidence="2">
    <location>
        <begin position="116"/>
        <end position="203"/>
    </location>
</feature>
<evidence type="ECO:0008006" key="6">
    <source>
        <dbReference type="Google" id="ProtNLM"/>
    </source>
</evidence>
<evidence type="ECO:0000313" key="5">
    <source>
        <dbReference type="Proteomes" id="UP000063699"/>
    </source>
</evidence>
<evidence type="ECO:0000259" key="2">
    <source>
        <dbReference type="Pfam" id="PF02225"/>
    </source>
</evidence>
<evidence type="ECO:0000256" key="1">
    <source>
        <dbReference type="SAM" id="MobiDB-lite"/>
    </source>
</evidence>
<dbReference type="Gene3D" id="3.50.30.30">
    <property type="match status" value="1"/>
</dbReference>
<dbReference type="SUPFAM" id="SSF52025">
    <property type="entry name" value="PA domain"/>
    <property type="match status" value="1"/>
</dbReference>
<dbReference type="PANTHER" id="PTHR12147:SF26">
    <property type="entry name" value="PEPTIDASE M28 DOMAIN-CONTAINING PROTEIN"/>
    <property type="match status" value="1"/>
</dbReference>